<accession>A0ABR8K324</accession>
<proteinExistence type="predicted"/>
<keyword evidence="2" id="KW-1185">Reference proteome</keyword>
<protein>
    <submittedName>
        <fullName evidence="1">DUF2811 domain-containing protein</fullName>
    </submittedName>
</protein>
<evidence type="ECO:0000313" key="2">
    <source>
        <dbReference type="Proteomes" id="UP000637383"/>
    </source>
</evidence>
<name>A0ABR8K324_9NOSO</name>
<sequence length="71" mass="7919">MKRTLYIPDELWAQLDQYLKDHPEQNPSSVIQAALAEKLRPKNGSKLLSLAGIVENAPIDASVNEDYLIQG</sequence>
<dbReference type="RefSeq" id="WP_190954548.1">
    <property type="nucleotide sequence ID" value="NZ_JACJTU010000005.1"/>
</dbReference>
<dbReference type="EMBL" id="JACJTU010000005">
    <property type="protein sequence ID" value="MBD2733813.1"/>
    <property type="molecule type" value="Genomic_DNA"/>
</dbReference>
<gene>
    <name evidence="1" type="ORF">H6H03_07790</name>
</gene>
<organism evidence="1 2">
    <name type="scientific">Nostoc paludosum FACHB-159</name>
    <dbReference type="NCBI Taxonomy" id="2692908"/>
    <lineage>
        <taxon>Bacteria</taxon>
        <taxon>Bacillati</taxon>
        <taxon>Cyanobacteriota</taxon>
        <taxon>Cyanophyceae</taxon>
        <taxon>Nostocales</taxon>
        <taxon>Nostocaceae</taxon>
        <taxon>Nostoc</taxon>
    </lineage>
</organism>
<reference evidence="1 2" key="1">
    <citation type="journal article" date="2020" name="ISME J.">
        <title>Comparative genomics reveals insights into cyanobacterial evolution and habitat adaptation.</title>
        <authorList>
            <person name="Chen M.Y."/>
            <person name="Teng W.K."/>
            <person name="Zhao L."/>
            <person name="Hu C.X."/>
            <person name="Zhou Y.K."/>
            <person name="Han B.P."/>
            <person name="Song L.R."/>
            <person name="Shu W.S."/>
        </authorList>
    </citation>
    <scope>NUCLEOTIDE SEQUENCE [LARGE SCALE GENOMIC DNA]</scope>
    <source>
        <strain evidence="1 2">FACHB-159</strain>
    </source>
</reference>
<evidence type="ECO:0000313" key="1">
    <source>
        <dbReference type="EMBL" id="MBD2733813.1"/>
    </source>
</evidence>
<dbReference type="Proteomes" id="UP000637383">
    <property type="component" value="Unassembled WGS sequence"/>
</dbReference>
<comment type="caution">
    <text evidence="1">The sequence shown here is derived from an EMBL/GenBank/DDBJ whole genome shotgun (WGS) entry which is preliminary data.</text>
</comment>